<comment type="caution">
    <text evidence="1">The sequence shown here is derived from an EMBL/GenBank/DDBJ whole genome shotgun (WGS) entry which is preliminary data.</text>
</comment>
<dbReference type="EMBL" id="JBBWWQ010000008">
    <property type="protein sequence ID" value="KAK8941368.1"/>
    <property type="molecule type" value="Genomic_DNA"/>
</dbReference>
<proteinExistence type="predicted"/>
<evidence type="ECO:0000313" key="1">
    <source>
        <dbReference type="EMBL" id="KAK8941368.1"/>
    </source>
</evidence>
<keyword evidence="2" id="KW-1185">Reference proteome</keyword>
<sequence length="64" mass="7128">MRVVSTSSQRTPLAIASAARVDGGGWNMAHLKGLISRQIRQAYADLFGEDILKSLDKELRHDFE</sequence>
<accession>A0AAP0G720</accession>
<dbReference type="Proteomes" id="UP001418222">
    <property type="component" value="Unassembled WGS sequence"/>
</dbReference>
<organism evidence="1 2">
    <name type="scientific">Platanthera zijinensis</name>
    <dbReference type="NCBI Taxonomy" id="2320716"/>
    <lineage>
        <taxon>Eukaryota</taxon>
        <taxon>Viridiplantae</taxon>
        <taxon>Streptophyta</taxon>
        <taxon>Embryophyta</taxon>
        <taxon>Tracheophyta</taxon>
        <taxon>Spermatophyta</taxon>
        <taxon>Magnoliopsida</taxon>
        <taxon>Liliopsida</taxon>
        <taxon>Asparagales</taxon>
        <taxon>Orchidaceae</taxon>
        <taxon>Orchidoideae</taxon>
        <taxon>Orchideae</taxon>
        <taxon>Orchidinae</taxon>
        <taxon>Platanthera</taxon>
    </lineage>
</organism>
<gene>
    <name evidence="1" type="primary">ANN1</name>
    <name evidence="1" type="ORF">KSP39_PZI010630</name>
</gene>
<evidence type="ECO:0000313" key="2">
    <source>
        <dbReference type="Proteomes" id="UP001418222"/>
    </source>
</evidence>
<dbReference type="AlphaFoldDB" id="A0AAP0G720"/>
<protein>
    <submittedName>
        <fullName evidence="1">Annexin D1</fullName>
    </submittedName>
</protein>
<name>A0AAP0G720_9ASPA</name>
<reference evidence="1 2" key="1">
    <citation type="journal article" date="2022" name="Nat. Plants">
        <title>Genomes of leafy and leafless Platanthera orchids illuminate the evolution of mycoheterotrophy.</title>
        <authorList>
            <person name="Li M.H."/>
            <person name="Liu K.W."/>
            <person name="Li Z."/>
            <person name="Lu H.C."/>
            <person name="Ye Q.L."/>
            <person name="Zhang D."/>
            <person name="Wang J.Y."/>
            <person name="Li Y.F."/>
            <person name="Zhong Z.M."/>
            <person name="Liu X."/>
            <person name="Yu X."/>
            <person name="Liu D.K."/>
            <person name="Tu X.D."/>
            <person name="Liu B."/>
            <person name="Hao Y."/>
            <person name="Liao X.Y."/>
            <person name="Jiang Y.T."/>
            <person name="Sun W.H."/>
            <person name="Chen J."/>
            <person name="Chen Y.Q."/>
            <person name="Ai Y."/>
            <person name="Zhai J.W."/>
            <person name="Wu S.S."/>
            <person name="Zhou Z."/>
            <person name="Hsiao Y.Y."/>
            <person name="Wu W.L."/>
            <person name="Chen Y.Y."/>
            <person name="Lin Y.F."/>
            <person name="Hsu J.L."/>
            <person name="Li C.Y."/>
            <person name="Wang Z.W."/>
            <person name="Zhao X."/>
            <person name="Zhong W.Y."/>
            <person name="Ma X.K."/>
            <person name="Ma L."/>
            <person name="Huang J."/>
            <person name="Chen G.Z."/>
            <person name="Huang M.Z."/>
            <person name="Huang L."/>
            <person name="Peng D.H."/>
            <person name="Luo Y.B."/>
            <person name="Zou S.Q."/>
            <person name="Chen S.P."/>
            <person name="Lan S."/>
            <person name="Tsai W.C."/>
            <person name="Van de Peer Y."/>
            <person name="Liu Z.J."/>
        </authorList>
    </citation>
    <scope>NUCLEOTIDE SEQUENCE [LARGE SCALE GENOMIC DNA]</scope>
    <source>
        <strain evidence="1">Lor287</strain>
    </source>
</reference>